<dbReference type="AlphaFoldDB" id="A0A8J4E7S7"/>
<reference evidence="1" key="1">
    <citation type="submission" date="2021-01" db="EMBL/GenBank/DDBJ databases">
        <title>Whole genome shotgun sequence of Virgisporangium aurantiacum NBRC 16421.</title>
        <authorList>
            <person name="Komaki H."/>
            <person name="Tamura T."/>
        </authorList>
    </citation>
    <scope>NUCLEOTIDE SEQUENCE</scope>
    <source>
        <strain evidence="1">NBRC 16421</strain>
    </source>
</reference>
<name>A0A8J4E7S7_9ACTN</name>
<keyword evidence="2" id="KW-1185">Reference proteome</keyword>
<proteinExistence type="predicted"/>
<accession>A0A8J4E7S7</accession>
<dbReference type="EMBL" id="BOPG01000123">
    <property type="protein sequence ID" value="GIJ64629.1"/>
    <property type="molecule type" value="Genomic_DNA"/>
</dbReference>
<comment type="caution">
    <text evidence="1">The sequence shown here is derived from an EMBL/GenBank/DDBJ whole genome shotgun (WGS) entry which is preliminary data.</text>
</comment>
<dbReference type="Proteomes" id="UP000612585">
    <property type="component" value="Unassembled WGS sequence"/>
</dbReference>
<sequence length="66" mass="7142">MTIAIARVSFASLGVMRHKVTDQGRRHRLPPGGAALPTEEEQALIRIHITQPQRKSATTSAGRLGV</sequence>
<evidence type="ECO:0000313" key="2">
    <source>
        <dbReference type="Proteomes" id="UP000612585"/>
    </source>
</evidence>
<protein>
    <submittedName>
        <fullName evidence="1">Uncharacterized protein</fullName>
    </submittedName>
</protein>
<gene>
    <name evidence="1" type="ORF">Vau01_121450</name>
</gene>
<evidence type="ECO:0000313" key="1">
    <source>
        <dbReference type="EMBL" id="GIJ64629.1"/>
    </source>
</evidence>
<organism evidence="1 2">
    <name type="scientific">Virgisporangium aurantiacum</name>
    <dbReference type="NCBI Taxonomy" id="175570"/>
    <lineage>
        <taxon>Bacteria</taxon>
        <taxon>Bacillati</taxon>
        <taxon>Actinomycetota</taxon>
        <taxon>Actinomycetes</taxon>
        <taxon>Micromonosporales</taxon>
        <taxon>Micromonosporaceae</taxon>
        <taxon>Virgisporangium</taxon>
    </lineage>
</organism>